<feature type="transmembrane region" description="Helical" evidence="1">
    <location>
        <begin position="97"/>
        <end position="121"/>
    </location>
</feature>
<dbReference type="CDD" id="cd08870">
    <property type="entry name" value="START_STARD2_7-like"/>
    <property type="match status" value="1"/>
</dbReference>
<dbReference type="SUPFAM" id="SSF55961">
    <property type="entry name" value="Bet v1-like"/>
    <property type="match status" value="1"/>
</dbReference>
<evidence type="ECO:0000259" key="2">
    <source>
        <dbReference type="PROSITE" id="PS50848"/>
    </source>
</evidence>
<organism evidence="3 4">
    <name type="scientific">Juglans regia</name>
    <name type="common">English walnut</name>
    <dbReference type="NCBI Taxonomy" id="51240"/>
    <lineage>
        <taxon>Eukaryota</taxon>
        <taxon>Viridiplantae</taxon>
        <taxon>Streptophyta</taxon>
        <taxon>Embryophyta</taxon>
        <taxon>Tracheophyta</taxon>
        <taxon>Spermatophyta</taxon>
        <taxon>Magnoliopsida</taxon>
        <taxon>eudicotyledons</taxon>
        <taxon>Gunneridae</taxon>
        <taxon>Pentapetalae</taxon>
        <taxon>rosids</taxon>
        <taxon>fabids</taxon>
        <taxon>Fagales</taxon>
        <taxon>Juglandaceae</taxon>
        <taxon>Juglans</taxon>
    </lineage>
</organism>
<feature type="domain" description="START" evidence="2">
    <location>
        <begin position="228"/>
        <end position="417"/>
    </location>
</feature>
<keyword evidence="1" id="KW-0472">Membrane</keyword>
<keyword evidence="1" id="KW-1133">Transmembrane helix</keyword>
<keyword evidence="1" id="KW-0812">Transmembrane</keyword>
<protein>
    <recommendedName>
        <fullName evidence="2">START domain-containing protein</fullName>
    </recommendedName>
</protein>
<evidence type="ECO:0000313" key="4">
    <source>
        <dbReference type="Proteomes" id="UP000619265"/>
    </source>
</evidence>
<dbReference type="GO" id="GO:0008289">
    <property type="term" value="F:lipid binding"/>
    <property type="evidence" value="ECO:0007669"/>
    <property type="project" value="InterPro"/>
</dbReference>
<dbReference type="InterPro" id="IPR023393">
    <property type="entry name" value="START-like_dom_sf"/>
</dbReference>
<accession>A0A833WJN8</accession>
<name>A0A833WJN8_JUGRE</name>
<feature type="non-terminal residue" evidence="3">
    <location>
        <position position="1"/>
    </location>
</feature>
<comment type="caution">
    <text evidence="3">The sequence shown here is derived from an EMBL/GenBank/DDBJ whole genome shotgun (WGS) entry which is preliminary data.</text>
</comment>
<dbReference type="Proteomes" id="UP000619265">
    <property type="component" value="Unassembled WGS sequence"/>
</dbReference>
<dbReference type="PANTHER" id="PTHR19308">
    <property type="entry name" value="PHOSPHATIDYLCHOLINE TRANSFER PROTEIN"/>
    <property type="match status" value="1"/>
</dbReference>
<dbReference type="Pfam" id="PF01852">
    <property type="entry name" value="START"/>
    <property type="match status" value="1"/>
</dbReference>
<reference evidence="3" key="1">
    <citation type="submission" date="2015-10" db="EMBL/GenBank/DDBJ databases">
        <authorList>
            <person name="Martinez-Garcia P.J."/>
            <person name="Crepeau M.W."/>
            <person name="Puiu D."/>
            <person name="Gonzalez-Ibeas D."/>
            <person name="Whalen J."/>
            <person name="Stevens K."/>
            <person name="Paul R."/>
            <person name="Butterfield T."/>
            <person name="Britton M."/>
            <person name="Reagan R."/>
            <person name="Chakraborty S."/>
            <person name="Walawage S.L."/>
            <person name="Vasquez-Gross H.A."/>
            <person name="Cardeno C."/>
            <person name="Famula R."/>
            <person name="Pratt K."/>
            <person name="Kuruganti S."/>
            <person name="Aradhya M.K."/>
            <person name="Leslie C.A."/>
            <person name="Dandekar A.M."/>
            <person name="Salzberg S.L."/>
            <person name="Wegrzyn J.L."/>
            <person name="Langley C.H."/>
            <person name="Neale D.B."/>
        </authorList>
    </citation>
    <scope>NUCLEOTIDE SEQUENCE</scope>
    <source>
        <tissue evidence="3">Leaves</tissue>
    </source>
</reference>
<evidence type="ECO:0000256" key="1">
    <source>
        <dbReference type="SAM" id="Phobius"/>
    </source>
</evidence>
<dbReference type="GO" id="GO:0005737">
    <property type="term" value="C:cytoplasm"/>
    <property type="evidence" value="ECO:0007669"/>
    <property type="project" value="UniProtKB-ARBA"/>
</dbReference>
<dbReference type="Gene3D" id="3.30.530.20">
    <property type="match status" value="1"/>
</dbReference>
<dbReference type="InterPro" id="IPR051213">
    <property type="entry name" value="START_lipid_transfer"/>
</dbReference>
<evidence type="ECO:0000313" key="3">
    <source>
        <dbReference type="EMBL" id="KAF5452723.1"/>
    </source>
</evidence>
<dbReference type="FunFam" id="3.30.530.20:FF:000006">
    <property type="entry name" value="StAR-related lipid transfer protein 7, mitochondrial"/>
    <property type="match status" value="1"/>
</dbReference>
<reference evidence="3" key="2">
    <citation type="submission" date="2020-03" db="EMBL/GenBank/DDBJ databases">
        <title>Walnut 2.0.</title>
        <authorList>
            <person name="Marrano A."/>
            <person name="Britton M."/>
            <person name="Zimin A.V."/>
            <person name="Zaini P.A."/>
            <person name="Workman R."/>
            <person name="Puiu D."/>
            <person name="Bianco L."/>
            <person name="Allen B.J."/>
            <person name="Troggio M."/>
            <person name="Leslie C.A."/>
            <person name="Timp W."/>
            <person name="Dendekar A."/>
            <person name="Salzberg S.L."/>
            <person name="Neale D.B."/>
        </authorList>
    </citation>
    <scope>NUCLEOTIDE SEQUENCE</scope>
    <source>
        <tissue evidence="3">Leaves</tissue>
    </source>
</reference>
<dbReference type="Gramene" id="Jr12_14980_p1">
    <property type="protein sequence ID" value="cds.Jr12_14980_p1"/>
    <property type="gene ID" value="Jr12_14980"/>
</dbReference>
<proteinExistence type="predicted"/>
<dbReference type="InterPro" id="IPR002913">
    <property type="entry name" value="START_lipid-bd_dom"/>
</dbReference>
<dbReference type="PROSITE" id="PS50848">
    <property type="entry name" value="START"/>
    <property type="match status" value="1"/>
</dbReference>
<dbReference type="EMBL" id="LIHL02000012">
    <property type="protein sequence ID" value="KAF5452723.1"/>
    <property type="molecule type" value="Genomic_DNA"/>
</dbReference>
<gene>
    <name evidence="3" type="ORF">F2P56_027691</name>
</gene>
<dbReference type="PANTHER" id="PTHR19308:SF9">
    <property type="entry name" value="OS07G0185200 PROTEIN"/>
    <property type="match status" value="1"/>
</dbReference>
<dbReference type="AlphaFoldDB" id="A0A833WJN8"/>
<sequence length="503" mass="56861">RSSQPPPYKTTADRKQPPSTAYTLPRRLNVLTSPASLSLVLGVAERIRVHVDHVSVSHQSSGKKYTRIGVLREVGAMEEPFFDLVEFLRRPSIAETFVDILLCAVPIWLAVMIGLVIGWSWRPRWTGLVFLGLRPKFRFLWTAPPGFGARRLWLAFTALSAFSVCRTIWSNFKRKSKGSPTSKLSPAGILDAVGPTTAAEGRVQDIVTENDLEHLLHLLEGKGGELEWQSMMDRSTPNFAYQAWRHEPETGPTVYCSRTVFEDVTPEVVRDYFWDDEFRPKWDPMLVYFKILEECPHTGTMIVQWIKKFPFFCSDREYIIGRRIWEAGKTYYCVTKGVPYPALPKRVNPRRVELYFSSWVIKAVESRKGDGQLSACEVTLIHYEDMGIPKDVAKLGVRHGMWGAVKKLHSGLRAYQNARKTEASLPRSVITTKISLGGSMESFEPASGEEKKYEVADDKRGREYGIDWKWLAIGGTVALVFGLRSGAIGKALLLGAGQRFARR</sequence>